<dbReference type="InterPro" id="IPR049560">
    <property type="entry name" value="MeTrfase_RsmB-F_NOP2_cat"/>
</dbReference>
<feature type="binding site" evidence="7">
    <location>
        <position position="151"/>
    </location>
    <ligand>
        <name>S-adenosyl-L-methionine</name>
        <dbReference type="ChEBI" id="CHEBI:59789"/>
    </ligand>
</feature>
<feature type="binding site" evidence="7">
    <location>
        <begin position="127"/>
        <end position="133"/>
    </location>
    <ligand>
        <name>S-adenosyl-L-methionine</name>
        <dbReference type="ChEBI" id="CHEBI:59789"/>
    </ligand>
</feature>
<comment type="caution">
    <text evidence="7">Lacks conserved residue(s) required for the propagation of feature annotation.</text>
</comment>
<keyword evidence="6 7" id="KW-0694">RNA-binding</keyword>
<dbReference type="Pfam" id="PF17126">
    <property type="entry name" value="RsmF_methylt_CI"/>
    <property type="match status" value="1"/>
</dbReference>
<evidence type="ECO:0000256" key="6">
    <source>
        <dbReference type="ARBA" id="ARBA00022884"/>
    </source>
</evidence>
<evidence type="ECO:0000256" key="5">
    <source>
        <dbReference type="ARBA" id="ARBA00022691"/>
    </source>
</evidence>
<dbReference type="PRINTS" id="PR02008">
    <property type="entry name" value="RCMTFAMILY"/>
</dbReference>
<dbReference type="PROSITE" id="PS51686">
    <property type="entry name" value="SAM_MT_RSMB_NOP"/>
    <property type="match status" value="1"/>
</dbReference>
<dbReference type="GO" id="GO:0001510">
    <property type="term" value="P:RNA methylation"/>
    <property type="evidence" value="ECO:0007669"/>
    <property type="project" value="InterPro"/>
</dbReference>
<dbReference type="InterPro" id="IPR031341">
    <property type="entry name" value="Methyltr_RsmF_N"/>
</dbReference>
<dbReference type="InterPro" id="IPR029063">
    <property type="entry name" value="SAM-dependent_MTases_sf"/>
</dbReference>
<dbReference type="GO" id="GO:0003723">
    <property type="term" value="F:RNA binding"/>
    <property type="evidence" value="ECO:0007669"/>
    <property type="project" value="UniProtKB-UniRule"/>
</dbReference>
<keyword evidence="2" id="KW-0963">Cytoplasm</keyword>
<comment type="similarity">
    <text evidence="1 7">Belongs to the class I-like SAM-binding methyltransferase superfamily. RsmB/NOP family.</text>
</comment>
<feature type="active site" description="Nucleophile" evidence="7">
    <location>
        <position position="249"/>
    </location>
</feature>
<evidence type="ECO:0000259" key="8">
    <source>
        <dbReference type="PROSITE" id="PS51686"/>
    </source>
</evidence>
<evidence type="ECO:0000256" key="2">
    <source>
        <dbReference type="ARBA" id="ARBA00022490"/>
    </source>
</evidence>
<dbReference type="InterPro" id="IPR011023">
    <property type="entry name" value="Nop2p"/>
</dbReference>
<dbReference type="PANTHER" id="PTHR22807">
    <property type="entry name" value="NOP2 YEAST -RELATED NOL1/NOP2/FMU SUN DOMAIN-CONTAINING"/>
    <property type="match status" value="1"/>
</dbReference>
<dbReference type="CDD" id="cd21147">
    <property type="entry name" value="RsmF_methylt_CTD1"/>
    <property type="match status" value="1"/>
</dbReference>
<dbReference type="Pfam" id="PF13636">
    <property type="entry name" value="Methyltranf_PUA"/>
    <property type="match status" value="1"/>
</dbReference>
<dbReference type="InterPro" id="IPR001678">
    <property type="entry name" value="MeTrfase_RsmB-F_NOP2_dom"/>
</dbReference>
<evidence type="ECO:0000256" key="4">
    <source>
        <dbReference type="ARBA" id="ARBA00022679"/>
    </source>
</evidence>
<evidence type="ECO:0000256" key="3">
    <source>
        <dbReference type="ARBA" id="ARBA00022603"/>
    </source>
</evidence>
<dbReference type="PANTHER" id="PTHR22807:SF30">
    <property type="entry name" value="28S RRNA (CYTOSINE(4447)-C(5))-METHYLTRANSFERASE-RELATED"/>
    <property type="match status" value="1"/>
</dbReference>
<feature type="binding site" evidence="7">
    <location>
        <position position="196"/>
    </location>
    <ligand>
        <name>S-adenosyl-L-methionine</name>
        <dbReference type="ChEBI" id="CHEBI:59789"/>
    </ligand>
</feature>
<dbReference type="Gene3D" id="3.40.50.150">
    <property type="entry name" value="Vaccinia Virus protein VP39"/>
    <property type="match status" value="1"/>
</dbReference>
<protein>
    <submittedName>
        <fullName evidence="9">NOL1/NOP2/sun family RNA methylase domain protein</fullName>
    </submittedName>
</protein>
<dbReference type="InterPro" id="IPR018314">
    <property type="entry name" value="RsmB/NOL1/NOP2-like_CS"/>
</dbReference>
<dbReference type="GO" id="GO:0008757">
    <property type="term" value="F:S-adenosylmethionine-dependent methyltransferase activity"/>
    <property type="evidence" value="ECO:0007669"/>
    <property type="project" value="InterPro"/>
</dbReference>
<keyword evidence="10" id="KW-1185">Reference proteome</keyword>
<keyword evidence="3 7" id="KW-0489">Methyltransferase</keyword>
<dbReference type="InterPro" id="IPR023267">
    <property type="entry name" value="RCMT"/>
</dbReference>
<dbReference type="InterPro" id="IPR031340">
    <property type="entry name" value="RsmF_methylt_CI"/>
</dbReference>
<dbReference type="NCBIfam" id="TIGR00446">
    <property type="entry name" value="nop2p"/>
    <property type="match status" value="1"/>
</dbReference>
<name>A0A160F4Q4_9BACL</name>
<dbReference type="PATRIC" id="fig|294699.3.peg.2145"/>
<dbReference type="Proteomes" id="UP000076865">
    <property type="component" value="Chromosome"/>
</dbReference>
<gene>
    <name evidence="9" type="ORF">GFC30_2080</name>
</gene>
<dbReference type="AlphaFoldDB" id="A0A160F4Q4"/>
<feature type="domain" description="SAM-dependent MTase RsmB/NOP-type" evidence="8">
    <location>
        <begin position="35"/>
        <end position="320"/>
    </location>
</feature>
<dbReference type="PROSITE" id="PS01153">
    <property type="entry name" value="NOL1_NOP2_SUN"/>
    <property type="match status" value="1"/>
</dbReference>
<dbReference type="CDD" id="cd02440">
    <property type="entry name" value="AdoMet_MTases"/>
    <property type="match status" value="1"/>
</dbReference>
<dbReference type="Pfam" id="PF17125">
    <property type="entry name" value="Methyltr_RsmF_N"/>
    <property type="match status" value="1"/>
</dbReference>
<proteinExistence type="inferred from homology"/>
<dbReference type="GO" id="GO:0008173">
    <property type="term" value="F:RNA methyltransferase activity"/>
    <property type="evidence" value="ECO:0007669"/>
    <property type="project" value="InterPro"/>
</dbReference>
<dbReference type="EMBL" id="CP015438">
    <property type="protein sequence ID" value="ANB60922.1"/>
    <property type="molecule type" value="Genomic_DNA"/>
</dbReference>
<keyword evidence="4 7" id="KW-0808">Transferase</keyword>
<evidence type="ECO:0000256" key="1">
    <source>
        <dbReference type="ARBA" id="ARBA00007494"/>
    </source>
</evidence>
<dbReference type="Pfam" id="PF01189">
    <property type="entry name" value="Methyltr_RsmB-F"/>
    <property type="match status" value="1"/>
</dbReference>
<dbReference type="InterPro" id="IPR027391">
    <property type="entry name" value="Nol1_Nop2_Fmu_2"/>
</dbReference>
<evidence type="ECO:0000313" key="9">
    <source>
        <dbReference type="EMBL" id="ANB60922.1"/>
    </source>
</evidence>
<organism evidence="9 10">
    <name type="scientific">Anoxybacteroides amylolyticum</name>
    <dbReference type="NCBI Taxonomy" id="294699"/>
    <lineage>
        <taxon>Bacteria</taxon>
        <taxon>Bacillati</taxon>
        <taxon>Bacillota</taxon>
        <taxon>Bacilli</taxon>
        <taxon>Bacillales</taxon>
        <taxon>Anoxybacillaceae</taxon>
        <taxon>Anoxybacteroides</taxon>
    </lineage>
</organism>
<keyword evidence="5 7" id="KW-0949">S-adenosyl-L-methionine</keyword>
<reference evidence="9 10" key="1">
    <citation type="journal article" date="2006" name="Syst. Appl. Microbiol.">
        <title>Anoxybacillus amylolyticus sp. nov., a thermophilic amylase producing bacterium isolated from Mount Rittmann (Antarctica).</title>
        <authorList>
            <person name="Poli A."/>
            <person name="Esposito E."/>
            <person name="Lama L."/>
            <person name="Orlando P."/>
            <person name="Nicolaus G."/>
            <person name="de Appolonia F."/>
            <person name="Gambacorta A."/>
            <person name="Nicolaus B."/>
        </authorList>
    </citation>
    <scope>NUCLEOTIDE SEQUENCE [LARGE SCALE GENOMIC DNA]</scope>
    <source>
        <strain evidence="9 10">DSM 15939</strain>
    </source>
</reference>
<accession>A0A160F4Q4</accession>
<evidence type="ECO:0000313" key="10">
    <source>
        <dbReference type="Proteomes" id="UP000076865"/>
    </source>
</evidence>
<dbReference type="KEGG" id="aamy:GFC30_2080"/>
<dbReference type="Gene3D" id="2.30.130.60">
    <property type="match status" value="1"/>
</dbReference>
<sequence length="467" mass="52908">MFGQPLLRNMNKQKGDFSLKLPHTFVEKMNALLQEEAPRFFASYEKEKVNGLRFNPLKIERDAFLALAPFSLSPVPFCPTGFYYETDDQPGKHPYHAAGLYYIQEPSAMFVAETLQPSHGEKVLDLCAAPGGKTTQLAAMMDNTGFLLANEIHPKRVKALSENIERLGITNTLVTNETPEKLAEYFVGYFDKILVDAPCSGEGMFRKDEEAIHYWSEEHVHQCAVKQRHILDCAYRMLKEGGILIYSTCTFSPEENEQTMEALLQKYEDLELVAIEKSAGIQPGRPEWTKTTLTAIEQTARLWPHLLLGEGHFVAKLQKVSPAPTWKGKNATSNVTKQTLREYRAFEQETLTINIEKTMYSFNQHLFALPDDCPSFAGLKIVRAGLHLGEQKKQRFEPNHALALALKKEEIVHSLELEDYTKYLRGETIETGGDRGWVVVTIDGYPLGWGKEVKGTLKNFYPKGLRI</sequence>
<dbReference type="GO" id="GO:0006396">
    <property type="term" value="P:RNA processing"/>
    <property type="evidence" value="ECO:0007669"/>
    <property type="project" value="InterPro"/>
</dbReference>
<dbReference type="Gene3D" id="3.30.70.1170">
    <property type="entry name" value="Sun protein, domain 3"/>
    <property type="match status" value="1"/>
</dbReference>
<dbReference type="SUPFAM" id="SSF53335">
    <property type="entry name" value="S-adenosyl-L-methionine-dependent methyltransferases"/>
    <property type="match status" value="1"/>
</dbReference>
<evidence type="ECO:0000256" key="7">
    <source>
        <dbReference type="PROSITE-ProRule" id="PRU01023"/>
    </source>
</evidence>